<accession>A0A5C5W8E7</accession>
<feature type="transmembrane region" description="Helical" evidence="3">
    <location>
        <begin position="21"/>
        <end position="40"/>
    </location>
</feature>
<dbReference type="PANTHER" id="PTHR30097">
    <property type="entry name" value="CATION EFFLUX SYSTEM PROTEIN CUSB"/>
    <property type="match status" value="1"/>
</dbReference>
<keyword evidence="3" id="KW-0472">Membrane</keyword>
<gene>
    <name evidence="4" type="ORF">Pla111_19760</name>
</gene>
<dbReference type="GO" id="GO:0015679">
    <property type="term" value="P:plasma membrane copper ion transport"/>
    <property type="evidence" value="ECO:0007669"/>
    <property type="project" value="TreeGrafter"/>
</dbReference>
<evidence type="ECO:0000313" key="4">
    <source>
        <dbReference type="EMBL" id="TWT46874.1"/>
    </source>
</evidence>
<protein>
    <recommendedName>
        <fullName evidence="6">HlyD family secretion protein</fullName>
    </recommendedName>
</protein>
<dbReference type="InterPro" id="IPR051909">
    <property type="entry name" value="MFP_Cation_Efflux"/>
</dbReference>
<keyword evidence="3" id="KW-1133">Transmembrane helix</keyword>
<keyword evidence="5" id="KW-1185">Reference proteome</keyword>
<comment type="caution">
    <text evidence="4">The sequence shown here is derived from an EMBL/GenBank/DDBJ whole genome shotgun (WGS) entry which is preliminary data.</text>
</comment>
<dbReference type="GO" id="GO:0060003">
    <property type="term" value="P:copper ion export"/>
    <property type="evidence" value="ECO:0007669"/>
    <property type="project" value="TreeGrafter"/>
</dbReference>
<reference evidence="4 5" key="1">
    <citation type="submission" date="2019-02" db="EMBL/GenBank/DDBJ databases">
        <title>Deep-cultivation of Planctomycetes and their phenomic and genomic characterization uncovers novel biology.</title>
        <authorList>
            <person name="Wiegand S."/>
            <person name="Jogler M."/>
            <person name="Boedeker C."/>
            <person name="Pinto D."/>
            <person name="Vollmers J."/>
            <person name="Rivas-Marin E."/>
            <person name="Kohn T."/>
            <person name="Peeters S.H."/>
            <person name="Heuer A."/>
            <person name="Rast P."/>
            <person name="Oberbeckmann S."/>
            <person name="Bunk B."/>
            <person name="Jeske O."/>
            <person name="Meyerdierks A."/>
            <person name="Storesund J.E."/>
            <person name="Kallscheuer N."/>
            <person name="Luecker S."/>
            <person name="Lage O.M."/>
            <person name="Pohl T."/>
            <person name="Merkel B.J."/>
            <person name="Hornburger P."/>
            <person name="Mueller R.-W."/>
            <person name="Bruemmer F."/>
            <person name="Labrenz M."/>
            <person name="Spormann A.M."/>
            <person name="Op Den Camp H."/>
            <person name="Overmann J."/>
            <person name="Amann R."/>
            <person name="Jetten M.S.M."/>
            <person name="Mascher T."/>
            <person name="Medema M.H."/>
            <person name="Devos D.P."/>
            <person name="Kaster A.-K."/>
            <person name="Ovreas L."/>
            <person name="Rohde M."/>
            <person name="Galperin M.Y."/>
            <person name="Jogler C."/>
        </authorList>
    </citation>
    <scope>NUCLEOTIDE SEQUENCE [LARGE SCALE GENOMIC DNA]</scope>
    <source>
        <strain evidence="4 5">Pla111</strain>
    </source>
</reference>
<dbReference type="GO" id="GO:0030313">
    <property type="term" value="C:cell envelope"/>
    <property type="evidence" value="ECO:0007669"/>
    <property type="project" value="TreeGrafter"/>
</dbReference>
<dbReference type="AlphaFoldDB" id="A0A5C5W8E7"/>
<dbReference type="EMBL" id="SJPH01000003">
    <property type="protein sequence ID" value="TWT46874.1"/>
    <property type="molecule type" value="Genomic_DNA"/>
</dbReference>
<name>A0A5C5W8E7_9BACT</name>
<proteinExistence type="predicted"/>
<keyword evidence="1" id="KW-0813">Transport</keyword>
<evidence type="ECO:0000256" key="1">
    <source>
        <dbReference type="ARBA" id="ARBA00022448"/>
    </source>
</evidence>
<dbReference type="PANTHER" id="PTHR30097:SF4">
    <property type="entry name" value="SLR6042 PROTEIN"/>
    <property type="match status" value="1"/>
</dbReference>
<sequence>MGVNLRAASSLRTLVAMNRSLSAALIALAAITGFFTRGWVEPGLSEWIGLTEHHDDHDDHPDDHADPAEEEPHVALSRQAFDTLRLRMGQVTLSDYLRTTAIPAEVAEFPGVSAYKLAAPVNGVVRAVAAEPGATAEPGDALFEVQITDERVLDAQLQLIEALTRAQIVEEELERLEPLAQSGVVNGRQRRDLGYELRELQTTIGLRRDELIVRGLPEDQVEELFGNRRLLRSVVVRAPQLSTGVALREESSPAVRTVAWEEQTAMQDLSIERLLVEPGQTVARGEALCDLASHSKLYLRVKAFERDVPLMARLAERGEPLTAEFGHSLESHRNTSSLVTDLRVRYVANHVDPGTQAYSCYVPLSNELLHESTGPQGRKYRTWRFSVGQRAHLLLPIEQIRGQIPLPADAVAIEGPNAFVFRPHVHEDDHEDSDHDDPHHPNAHPDHDDSDHGDNAHDELAHDDHEDAFIELEPVPVTVLYRDNQQVVVAVGGELSPGDTIAMNAAYQLHLAVEAHSGGGGGHDHHHDH</sequence>
<evidence type="ECO:0008006" key="6">
    <source>
        <dbReference type="Google" id="ProtNLM"/>
    </source>
</evidence>
<dbReference type="Proteomes" id="UP000318995">
    <property type="component" value="Unassembled WGS sequence"/>
</dbReference>
<feature type="region of interest" description="Disordered" evidence="2">
    <location>
        <begin position="51"/>
        <end position="73"/>
    </location>
</feature>
<evidence type="ECO:0000256" key="3">
    <source>
        <dbReference type="SAM" id="Phobius"/>
    </source>
</evidence>
<keyword evidence="3" id="KW-0812">Transmembrane</keyword>
<organism evidence="4 5">
    <name type="scientific">Botrimarina hoheduenensis</name>
    <dbReference type="NCBI Taxonomy" id="2528000"/>
    <lineage>
        <taxon>Bacteria</taxon>
        <taxon>Pseudomonadati</taxon>
        <taxon>Planctomycetota</taxon>
        <taxon>Planctomycetia</taxon>
        <taxon>Pirellulales</taxon>
        <taxon>Lacipirellulaceae</taxon>
        <taxon>Botrimarina</taxon>
    </lineage>
</organism>
<evidence type="ECO:0000256" key="2">
    <source>
        <dbReference type="SAM" id="MobiDB-lite"/>
    </source>
</evidence>
<evidence type="ECO:0000313" key="5">
    <source>
        <dbReference type="Proteomes" id="UP000318995"/>
    </source>
</evidence>
<feature type="region of interest" description="Disordered" evidence="2">
    <location>
        <begin position="427"/>
        <end position="459"/>
    </location>
</feature>